<dbReference type="PANTHER" id="PTHR11075">
    <property type="entry name" value="PEPTIDE CHAIN RELEASE FACTOR"/>
    <property type="match status" value="1"/>
</dbReference>
<evidence type="ECO:0000256" key="3">
    <source>
        <dbReference type="ARBA" id="ARBA00039441"/>
    </source>
</evidence>
<dbReference type="OrthoDB" id="270639at2759"/>
<dbReference type="FunFam" id="3.30.160.20:FF:000046">
    <property type="entry name" value="Peptidyl-tRNA hydrolase ICT1"/>
    <property type="match status" value="1"/>
</dbReference>
<reference evidence="6" key="2">
    <citation type="submission" date="2025-09" db="UniProtKB">
        <authorList>
            <consortium name="Ensembl"/>
        </authorList>
    </citation>
    <scope>IDENTIFICATION</scope>
</reference>
<dbReference type="Proteomes" id="UP000694569">
    <property type="component" value="Unplaced"/>
</dbReference>
<dbReference type="InterPro" id="IPR000352">
    <property type="entry name" value="Pep_chain_release_fac_I"/>
</dbReference>
<evidence type="ECO:0000259" key="5">
    <source>
        <dbReference type="Pfam" id="PF00472"/>
    </source>
</evidence>
<evidence type="ECO:0000313" key="7">
    <source>
        <dbReference type="Proteomes" id="UP000694569"/>
    </source>
</evidence>
<keyword evidence="7" id="KW-1185">Reference proteome</keyword>
<reference evidence="6" key="1">
    <citation type="submission" date="2025-08" db="UniProtKB">
        <authorList>
            <consortium name="Ensembl"/>
        </authorList>
    </citation>
    <scope>IDENTIFICATION</scope>
</reference>
<dbReference type="PANTHER" id="PTHR11075:SF54">
    <property type="entry name" value="LARGE RIBOSOMAL SUBUNIT PROTEIN ML62"/>
    <property type="match status" value="1"/>
</dbReference>
<evidence type="ECO:0000256" key="1">
    <source>
        <dbReference type="ARBA" id="ARBA00013260"/>
    </source>
</evidence>
<dbReference type="SUPFAM" id="SSF110916">
    <property type="entry name" value="Peptidyl-tRNA hydrolase domain-like"/>
    <property type="match status" value="1"/>
</dbReference>
<dbReference type="Gene3D" id="3.30.160.20">
    <property type="match status" value="1"/>
</dbReference>
<dbReference type="EC" id="3.1.1.29" evidence="1"/>
<dbReference type="Ensembl" id="ENSLLET00000049459.1">
    <property type="protein sequence ID" value="ENSLLEP00000047593.1"/>
    <property type="gene ID" value="ENSLLEG00000030066.1"/>
</dbReference>
<dbReference type="GO" id="GO:0005762">
    <property type="term" value="C:mitochondrial large ribosomal subunit"/>
    <property type="evidence" value="ECO:0007669"/>
    <property type="project" value="TreeGrafter"/>
</dbReference>
<organism evidence="6 7">
    <name type="scientific">Leptobrachium leishanense</name>
    <name type="common">Leishan spiny toad</name>
    <dbReference type="NCBI Taxonomy" id="445787"/>
    <lineage>
        <taxon>Eukaryota</taxon>
        <taxon>Metazoa</taxon>
        <taxon>Chordata</taxon>
        <taxon>Craniata</taxon>
        <taxon>Vertebrata</taxon>
        <taxon>Euteleostomi</taxon>
        <taxon>Amphibia</taxon>
        <taxon>Batrachia</taxon>
        <taxon>Anura</taxon>
        <taxon>Pelobatoidea</taxon>
        <taxon>Megophryidae</taxon>
        <taxon>Leptobrachium</taxon>
    </lineage>
</organism>
<dbReference type="AlphaFoldDB" id="A0A8C5WLX5"/>
<name>A0A8C5WLX5_9ANUR</name>
<proteinExistence type="inferred from homology"/>
<dbReference type="InterPro" id="IPR052104">
    <property type="entry name" value="Mito_Release_Factor_mL62"/>
</dbReference>
<dbReference type="Pfam" id="PF00472">
    <property type="entry name" value="RF-1"/>
    <property type="match status" value="1"/>
</dbReference>
<dbReference type="GO" id="GO:0004045">
    <property type="term" value="F:peptidyl-tRNA hydrolase activity"/>
    <property type="evidence" value="ECO:0007669"/>
    <property type="project" value="UniProtKB-EC"/>
</dbReference>
<comment type="similarity">
    <text evidence="2">Belongs to the prokaryotic/mitochondrial release factor family. Mitochondrion-specific ribosomal protein mL62 subfamily.</text>
</comment>
<evidence type="ECO:0000313" key="6">
    <source>
        <dbReference type="Ensembl" id="ENSLLEP00000047593.1"/>
    </source>
</evidence>
<sequence length="224" mass="25236">MAAAAARYMPLCMFKSIRSCGSRYSSSFQSVYSLNKLYPDSESPQYTEPRQEQPDIPVDRLIISYSKSSGPGGQNVNKVNTKAEVRFHMASADWIPEDVKQKLSVQHKNRLNKDGEFIVVSDVSRYQMRNLADCLQKIRAMISDASKRPNAVPKETADFHRMRYSCKSLAMRSSKCISKGNVCGWFLKAACQHDLRKPHCIQPILSLLPATVLGMQKVPFKGLL</sequence>
<accession>A0A8C5WLX5</accession>
<evidence type="ECO:0000256" key="4">
    <source>
        <dbReference type="ARBA" id="ARBA00041531"/>
    </source>
</evidence>
<feature type="domain" description="Prokaryotic-type class I peptide chain release factors" evidence="5">
    <location>
        <begin position="55"/>
        <end position="155"/>
    </location>
</feature>
<dbReference type="GO" id="GO:0016150">
    <property type="term" value="F:translation release factor activity, codon nonspecific"/>
    <property type="evidence" value="ECO:0007669"/>
    <property type="project" value="TreeGrafter"/>
</dbReference>
<protein>
    <recommendedName>
        <fullName evidence="3">Large ribosomal subunit protein mL62</fullName>
        <ecNumber evidence="1">3.1.1.29</ecNumber>
    </recommendedName>
    <alternativeName>
        <fullName evidence="4">Peptidyl-tRNA hydrolase ICT1, mitochondrial</fullName>
    </alternativeName>
</protein>
<evidence type="ECO:0000256" key="2">
    <source>
        <dbReference type="ARBA" id="ARBA00038225"/>
    </source>
</evidence>
<dbReference type="GO" id="GO:0070126">
    <property type="term" value="P:mitochondrial translational termination"/>
    <property type="evidence" value="ECO:0007669"/>
    <property type="project" value="TreeGrafter"/>
</dbReference>
<gene>
    <name evidence="6" type="primary">MRPL58</name>
</gene>
<dbReference type="GeneTree" id="ENSGT00390000013268"/>